<name>A0A3S4ZLZ1_9PLAT</name>
<dbReference type="Proteomes" id="UP000784294">
    <property type="component" value="Unassembled WGS sequence"/>
</dbReference>
<gene>
    <name evidence="2" type="ORF">PXEA_LOCUS8352</name>
</gene>
<proteinExistence type="predicted"/>
<protein>
    <submittedName>
        <fullName evidence="2">Uncharacterized protein</fullName>
    </submittedName>
</protein>
<comment type="caution">
    <text evidence="2">The sequence shown here is derived from an EMBL/GenBank/DDBJ whole genome shotgun (WGS) entry which is preliminary data.</text>
</comment>
<evidence type="ECO:0000256" key="1">
    <source>
        <dbReference type="SAM" id="MobiDB-lite"/>
    </source>
</evidence>
<keyword evidence="3" id="KW-1185">Reference proteome</keyword>
<dbReference type="AlphaFoldDB" id="A0A3S4ZLZ1"/>
<accession>A0A3S4ZLZ1</accession>
<feature type="region of interest" description="Disordered" evidence="1">
    <location>
        <begin position="1"/>
        <end position="21"/>
    </location>
</feature>
<organism evidence="2 3">
    <name type="scientific">Protopolystoma xenopodis</name>
    <dbReference type="NCBI Taxonomy" id="117903"/>
    <lineage>
        <taxon>Eukaryota</taxon>
        <taxon>Metazoa</taxon>
        <taxon>Spiralia</taxon>
        <taxon>Lophotrochozoa</taxon>
        <taxon>Platyhelminthes</taxon>
        <taxon>Monogenea</taxon>
        <taxon>Polyopisthocotylea</taxon>
        <taxon>Polystomatidea</taxon>
        <taxon>Polystomatidae</taxon>
        <taxon>Protopolystoma</taxon>
    </lineage>
</organism>
<sequence length="85" mass="8918">MPSSSSKTNAQSQTRASSSGDTLAFMYTCSPASLAANTIMEESGEQYGHSETDFLAPKPSERGGRSRFLGIVKGGLKKGRLGMIG</sequence>
<dbReference type="EMBL" id="CAAALY010022745">
    <property type="protein sequence ID" value="VEL14912.1"/>
    <property type="molecule type" value="Genomic_DNA"/>
</dbReference>
<evidence type="ECO:0000313" key="3">
    <source>
        <dbReference type="Proteomes" id="UP000784294"/>
    </source>
</evidence>
<evidence type="ECO:0000313" key="2">
    <source>
        <dbReference type="EMBL" id="VEL14912.1"/>
    </source>
</evidence>
<feature type="region of interest" description="Disordered" evidence="1">
    <location>
        <begin position="44"/>
        <end position="66"/>
    </location>
</feature>
<reference evidence="2" key="1">
    <citation type="submission" date="2018-11" db="EMBL/GenBank/DDBJ databases">
        <authorList>
            <consortium name="Pathogen Informatics"/>
        </authorList>
    </citation>
    <scope>NUCLEOTIDE SEQUENCE</scope>
</reference>